<evidence type="ECO:0000313" key="3">
    <source>
        <dbReference type="Proteomes" id="UP000249061"/>
    </source>
</evidence>
<sequence length="191" mass="21182">MCGDMLFRADAWWATAVGLPFVALLIGMLALTTFSKPPFAVASVVIALGMVFLSSFIRGPQVGVWFAAAFLLVALLVSLVIHRVPRWFNLARVSLVVAAMISGFIDSQPWNRETPDLLRVALYVQKFPEGQSWLYGELLSRPETRELLEQQLVASSNAVRLHRALGYAPARRSSACHALRERERKEACPGE</sequence>
<proteinExistence type="predicted"/>
<name>A0A2W5TLQ4_9BACT</name>
<dbReference type="Proteomes" id="UP000249061">
    <property type="component" value="Unassembled WGS sequence"/>
</dbReference>
<organism evidence="2 3">
    <name type="scientific">Archangium gephyra</name>
    <dbReference type="NCBI Taxonomy" id="48"/>
    <lineage>
        <taxon>Bacteria</taxon>
        <taxon>Pseudomonadati</taxon>
        <taxon>Myxococcota</taxon>
        <taxon>Myxococcia</taxon>
        <taxon>Myxococcales</taxon>
        <taxon>Cystobacterineae</taxon>
        <taxon>Archangiaceae</taxon>
        <taxon>Archangium</taxon>
    </lineage>
</organism>
<feature type="transmembrane region" description="Helical" evidence="1">
    <location>
        <begin position="39"/>
        <end position="57"/>
    </location>
</feature>
<keyword evidence="1" id="KW-0812">Transmembrane</keyword>
<dbReference type="AlphaFoldDB" id="A0A2W5TLQ4"/>
<comment type="caution">
    <text evidence="2">The sequence shown here is derived from an EMBL/GenBank/DDBJ whole genome shotgun (WGS) entry which is preliminary data.</text>
</comment>
<feature type="transmembrane region" description="Helical" evidence="1">
    <location>
        <begin position="63"/>
        <end position="81"/>
    </location>
</feature>
<keyword evidence="1" id="KW-0472">Membrane</keyword>
<evidence type="ECO:0000313" key="2">
    <source>
        <dbReference type="EMBL" id="PZR12225.1"/>
    </source>
</evidence>
<accession>A0A2W5TLQ4</accession>
<feature type="transmembrane region" description="Helical" evidence="1">
    <location>
        <begin position="12"/>
        <end position="32"/>
    </location>
</feature>
<evidence type="ECO:0000256" key="1">
    <source>
        <dbReference type="SAM" id="Phobius"/>
    </source>
</evidence>
<keyword evidence="1" id="KW-1133">Transmembrane helix</keyword>
<gene>
    <name evidence="2" type="ORF">DI536_15050</name>
</gene>
<dbReference type="EMBL" id="QFQP01000012">
    <property type="protein sequence ID" value="PZR12225.1"/>
    <property type="molecule type" value="Genomic_DNA"/>
</dbReference>
<protein>
    <submittedName>
        <fullName evidence="2">Uncharacterized protein</fullName>
    </submittedName>
</protein>
<reference evidence="2 3" key="1">
    <citation type="submission" date="2017-08" db="EMBL/GenBank/DDBJ databases">
        <title>Infants hospitalized years apart are colonized by the same room-sourced microbial strains.</title>
        <authorList>
            <person name="Brooks B."/>
            <person name="Olm M.R."/>
            <person name="Firek B.A."/>
            <person name="Baker R."/>
            <person name="Thomas B.C."/>
            <person name="Morowitz M.J."/>
            <person name="Banfield J.F."/>
        </authorList>
    </citation>
    <scope>NUCLEOTIDE SEQUENCE [LARGE SCALE GENOMIC DNA]</scope>
    <source>
        <strain evidence="2">S2_003_000_R2_14</strain>
    </source>
</reference>